<dbReference type="AlphaFoldDB" id="A0A1M7BRX0"/>
<protein>
    <submittedName>
        <fullName evidence="3">Poly-gamma-glutamate synthesis protein (Capsule biosynthesis protein)</fullName>
    </submittedName>
</protein>
<proteinExistence type="inferred from homology"/>
<accession>A0A1M7BRX0</accession>
<dbReference type="SUPFAM" id="SSF56300">
    <property type="entry name" value="Metallo-dependent phosphatases"/>
    <property type="match status" value="1"/>
</dbReference>
<gene>
    <name evidence="3" type="ORF">SAMN05444414_12066</name>
</gene>
<evidence type="ECO:0000259" key="2">
    <source>
        <dbReference type="SMART" id="SM00854"/>
    </source>
</evidence>
<dbReference type="Proteomes" id="UP000184191">
    <property type="component" value="Unassembled WGS sequence"/>
</dbReference>
<dbReference type="SMART" id="SM00854">
    <property type="entry name" value="PGA_cap"/>
    <property type="match status" value="1"/>
</dbReference>
<dbReference type="Gene3D" id="3.60.21.10">
    <property type="match status" value="1"/>
</dbReference>
<reference evidence="4" key="1">
    <citation type="submission" date="2016-11" db="EMBL/GenBank/DDBJ databases">
        <authorList>
            <person name="Varghese N."/>
            <person name="Submissions S."/>
        </authorList>
    </citation>
    <scope>NUCLEOTIDE SEQUENCE [LARGE SCALE GENOMIC DNA]</scope>
    <source>
        <strain evidence="4">DSM 29327</strain>
    </source>
</reference>
<dbReference type="InterPro" id="IPR052169">
    <property type="entry name" value="CW_Biosynth-Accessory"/>
</dbReference>
<evidence type="ECO:0000313" key="4">
    <source>
        <dbReference type="Proteomes" id="UP000184191"/>
    </source>
</evidence>
<dbReference type="InterPro" id="IPR029052">
    <property type="entry name" value="Metallo-depent_PP-like"/>
</dbReference>
<comment type="similarity">
    <text evidence="1">Belongs to the CapA family.</text>
</comment>
<name>A0A1M7BRX0_9RHOB</name>
<dbReference type="CDD" id="cd07381">
    <property type="entry name" value="MPP_CapA"/>
    <property type="match status" value="1"/>
</dbReference>
<feature type="domain" description="Capsule synthesis protein CapA" evidence="2">
    <location>
        <begin position="1"/>
        <end position="239"/>
    </location>
</feature>
<dbReference type="PANTHER" id="PTHR33393">
    <property type="entry name" value="POLYGLUTAMINE SYNTHESIS ACCESSORY PROTEIN RV0574C-RELATED"/>
    <property type="match status" value="1"/>
</dbReference>
<dbReference type="STRING" id="1054996.SAMN05444414_12066"/>
<keyword evidence="4" id="KW-1185">Reference proteome</keyword>
<dbReference type="InterPro" id="IPR019079">
    <property type="entry name" value="Capsule_synth_CapA"/>
</dbReference>
<dbReference type="PANTHER" id="PTHR33393:SF11">
    <property type="entry name" value="POLYGLUTAMINE SYNTHESIS ACCESSORY PROTEIN RV0574C-RELATED"/>
    <property type="match status" value="1"/>
</dbReference>
<evidence type="ECO:0000313" key="3">
    <source>
        <dbReference type="EMBL" id="SHL57762.1"/>
    </source>
</evidence>
<dbReference type="Pfam" id="PF09587">
    <property type="entry name" value="PGA_cap"/>
    <property type="match status" value="1"/>
</dbReference>
<dbReference type="EMBL" id="FRBN01000020">
    <property type="protein sequence ID" value="SHL57762.1"/>
    <property type="molecule type" value="Genomic_DNA"/>
</dbReference>
<evidence type="ECO:0000256" key="1">
    <source>
        <dbReference type="ARBA" id="ARBA00005662"/>
    </source>
</evidence>
<sequence length="317" mass="34824">MLGRLVSDEIRNRNPDSFWGDVLPIMRRADAVVANLECAISDRGIPWTATPKVFHFRAIPAAIDVLKAGNVRYVSLANNHILDFGEDALGDTLRLLDGARIAHAGVGQRPAEACSPARFTVNGLSISAFSIVDHEAPFAAKADQSGTCFIDLRAERRIWPDAAAIRKERASGADVVLVSAHLGPNMVQYPGKELQDFKKRLLVSGVDIIHGHSAHVFQGIQAMGRQIILHDTGDFLDDYATDSRMRNDWSFLFLLDVDATGVRHLLMRPVKLGFASVNLAVGDEFTAICDRMLDMSAAFGTELQRCDEGLELYLARK</sequence>
<organism evidence="3 4">
    <name type="scientific">Roseovarius marisflavi</name>
    <dbReference type="NCBI Taxonomy" id="1054996"/>
    <lineage>
        <taxon>Bacteria</taxon>
        <taxon>Pseudomonadati</taxon>
        <taxon>Pseudomonadota</taxon>
        <taxon>Alphaproteobacteria</taxon>
        <taxon>Rhodobacterales</taxon>
        <taxon>Roseobacteraceae</taxon>
        <taxon>Roseovarius</taxon>
    </lineage>
</organism>